<organism evidence="2 3">
    <name type="scientific">Anaerocolumna jejuensis DSM 15929</name>
    <dbReference type="NCBI Taxonomy" id="1121322"/>
    <lineage>
        <taxon>Bacteria</taxon>
        <taxon>Bacillati</taxon>
        <taxon>Bacillota</taxon>
        <taxon>Clostridia</taxon>
        <taxon>Lachnospirales</taxon>
        <taxon>Lachnospiraceae</taxon>
        <taxon>Anaerocolumna</taxon>
    </lineage>
</organism>
<keyword evidence="3" id="KW-1185">Reference proteome</keyword>
<dbReference type="Proteomes" id="UP000184386">
    <property type="component" value="Unassembled WGS sequence"/>
</dbReference>
<dbReference type="STRING" id="1121322.SAMN02745136_04249"/>
<protein>
    <submittedName>
        <fullName evidence="2">SEFIR domain-containing protein</fullName>
    </submittedName>
</protein>
<reference evidence="2 3" key="1">
    <citation type="submission" date="2016-11" db="EMBL/GenBank/DDBJ databases">
        <authorList>
            <person name="Jaros S."/>
            <person name="Januszkiewicz K."/>
            <person name="Wedrychowicz H."/>
        </authorList>
    </citation>
    <scope>NUCLEOTIDE SEQUENCE [LARGE SCALE GENOMIC DNA]</scope>
    <source>
        <strain evidence="2 3">DSM 15929</strain>
    </source>
</reference>
<sequence length="292" mass="33798">MNLMDAVAVSYAQDGIEYNEQVMGFVDLLRKEYGYNAIMDQMFKQEETAVDFNEMMSKLIADSNKVIVVLSIKYKQRADAFEGGVGKEYRIILDEIEKKTKKYIFITFDSLKEIDINDIKPSALGNREIIEMTNQEEQWNILLAKLSDNEIYLFSEVAKDKRKPIQKLVQFKQGKNKHELFRSAQILLAENKQILDQYGPDSLIAINNPLSSTVKTWNDAKTDSVIPNNRKIIQEFEKSMSVLSIEEIRIFKKYKVHAEAFEVCQRGEIGRESVPVFPVEFENMINEEEHDA</sequence>
<feature type="domain" description="SEFIR" evidence="1">
    <location>
        <begin position="4"/>
        <end position="138"/>
    </location>
</feature>
<evidence type="ECO:0000313" key="3">
    <source>
        <dbReference type="Proteomes" id="UP000184386"/>
    </source>
</evidence>
<dbReference type="Gene3D" id="3.40.50.10140">
    <property type="entry name" value="Toll/interleukin-1 receptor homology (TIR) domain"/>
    <property type="match status" value="1"/>
</dbReference>
<dbReference type="PROSITE" id="PS51534">
    <property type="entry name" value="SEFIR"/>
    <property type="match status" value="1"/>
</dbReference>
<dbReference type="OrthoDB" id="5149141at2"/>
<gene>
    <name evidence="2" type="ORF">SAMN02745136_04249</name>
</gene>
<evidence type="ECO:0000259" key="1">
    <source>
        <dbReference type="PROSITE" id="PS51534"/>
    </source>
</evidence>
<accession>A0A1M6YG00</accession>
<evidence type="ECO:0000313" key="2">
    <source>
        <dbReference type="EMBL" id="SHL17082.1"/>
    </source>
</evidence>
<dbReference type="Pfam" id="PF08357">
    <property type="entry name" value="SEFIR"/>
    <property type="match status" value="1"/>
</dbReference>
<name>A0A1M6YG00_9FIRM</name>
<dbReference type="InterPro" id="IPR035897">
    <property type="entry name" value="Toll_tir_struct_dom_sf"/>
</dbReference>
<proteinExistence type="predicted"/>
<dbReference type="AlphaFoldDB" id="A0A1M6YG00"/>
<dbReference type="EMBL" id="FRAC01000025">
    <property type="protein sequence ID" value="SHL17082.1"/>
    <property type="molecule type" value="Genomic_DNA"/>
</dbReference>
<dbReference type="InterPro" id="IPR013568">
    <property type="entry name" value="SEFIR_dom"/>
</dbReference>